<evidence type="ECO:0000313" key="10">
    <source>
        <dbReference type="EMBL" id="HHI98067.1"/>
    </source>
</evidence>
<keyword evidence="4 9" id="KW-0686">Riboflavin biosynthesis</keyword>
<feature type="binding site" evidence="9">
    <location>
        <begin position="83"/>
        <end position="85"/>
    </location>
    <ligand>
        <name>5-amino-6-(D-ribitylamino)uracil</name>
        <dbReference type="ChEBI" id="CHEBI:15934"/>
    </ligand>
</feature>
<comment type="pathway">
    <text evidence="1 9">Cofactor biosynthesis; riboflavin biosynthesis; riboflavin from 2-hydroxy-3-oxobutyl phosphate and 5-amino-6-(D-ribitylamino)uracil: step 1/2.</text>
</comment>
<dbReference type="SUPFAM" id="SSF52121">
    <property type="entry name" value="Lumazine synthase"/>
    <property type="match status" value="1"/>
</dbReference>
<evidence type="ECO:0000256" key="4">
    <source>
        <dbReference type="ARBA" id="ARBA00022619"/>
    </source>
</evidence>
<dbReference type="PANTHER" id="PTHR21058">
    <property type="entry name" value="6,7-DIMETHYL-8-RIBITYLLUMAZINE SYNTHASE DMRL SYNTHASE LUMAZINE SYNTHASE"/>
    <property type="match status" value="1"/>
</dbReference>
<dbReference type="FunFam" id="3.40.50.960:FF:000001">
    <property type="entry name" value="6,7-dimethyl-8-ribityllumazine synthase"/>
    <property type="match status" value="1"/>
</dbReference>
<evidence type="ECO:0000256" key="2">
    <source>
        <dbReference type="ARBA" id="ARBA00007424"/>
    </source>
</evidence>
<protein>
    <recommendedName>
        <fullName evidence="8 9">6,7-dimethyl-8-ribityllumazine synthase</fullName>
        <shortName evidence="9">DMRL synthase</shortName>
        <shortName evidence="9">LS</shortName>
        <shortName evidence="9">Lumazine synthase</shortName>
        <ecNumber evidence="3 9">2.5.1.78</ecNumber>
    </recommendedName>
</protein>
<feature type="binding site" evidence="9">
    <location>
        <position position="25"/>
    </location>
    <ligand>
        <name>5-amino-6-(D-ribitylamino)uracil</name>
        <dbReference type="ChEBI" id="CHEBI:15934"/>
    </ligand>
</feature>
<dbReference type="InterPro" id="IPR034964">
    <property type="entry name" value="LS"/>
</dbReference>
<organism evidence="10">
    <name type="scientific">Thermodesulfatator atlanticus</name>
    <dbReference type="NCBI Taxonomy" id="501497"/>
    <lineage>
        <taxon>Bacteria</taxon>
        <taxon>Pseudomonadati</taxon>
        <taxon>Thermodesulfobacteriota</taxon>
        <taxon>Thermodesulfobacteria</taxon>
        <taxon>Thermodesulfobacteriales</taxon>
        <taxon>Thermodesulfatatoraceae</taxon>
        <taxon>Thermodesulfatator</taxon>
    </lineage>
</organism>
<evidence type="ECO:0000256" key="5">
    <source>
        <dbReference type="ARBA" id="ARBA00022679"/>
    </source>
</evidence>
<dbReference type="HAMAP" id="MF_00178">
    <property type="entry name" value="Lumazine_synth"/>
    <property type="match status" value="1"/>
</dbReference>
<evidence type="ECO:0000256" key="1">
    <source>
        <dbReference type="ARBA" id="ARBA00004917"/>
    </source>
</evidence>
<comment type="function">
    <text evidence="7 9">Catalyzes the formation of 6,7-dimethyl-8-ribityllumazine by condensation of 5-amino-6-(D-ribitylamino)uracil with 3,4-dihydroxy-2-butanone 4-phosphate. This is the penultimate step in the biosynthesis of riboflavin.</text>
</comment>
<comment type="catalytic activity">
    <reaction evidence="6 9">
        <text>(2S)-2-hydroxy-3-oxobutyl phosphate + 5-amino-6-(D-ribitylamino)uracil = 6,7-dimethyl-8-(1-D-ribityl)lumazine + phosphate + 2 H2O + H(+)</text>
        <dbReference type="Rhea" id="RHEA:26152"/>
        <dbReference type="ChEBI" id="CHEBI:15377"/>
        <dbReference type="ChEBI" id="CHEBI:15378"/>
        <dbReference type="ChEBI" id="CHEBI:15934"/>
        <dbReference type="ChEBI" id="CHEBI:43474"/>
        <dbReference type="ChEBI" id="CHEBI:58201"/>
        <dbReference type="ChEBI" id="CHEBI:58830"/>
        <dbReference type="EC" id="2.5.1.78"/>
    </reaction>
</comment>
<accession>A0A7V5P1C2</accession>
<dbReference type="Gene3D" id="3.40.50.960">
    <property type="entry name" value="Lumazine/riboflavin synthase"/>
    <property type="match status" value="1"/>
</dbReference>
<proteinExistence type="inferred from homology"/>
<dbReference type="NCBIfam" id="TIGR00114">
    <property type="entry name" value="lumazine-synth"/>
    <property type="match status" value="1"/>
</dbReference>
<dbReference type="GO" id="GO:0005829">
    <property type="term" value="C:cytosol"/>
    <property type="evidence" value="ECO:0007669"/>
    <property type="project" value="TreeGrafter"/>
</dbReference>
<feature type="binding site" evidence="9">
    <location>
        <begin position="59"/>
        <end position="61"/>
    </location>
    <ligand>
        <name>5-amino-6-(D-ribitylamino)uracil</name>
        <dbReference type="ChEBI" id="CHEBI:15934"/>
    </ligand>
</feature>
<dbReference type="PANTHER" id="PTHR21058:SF0">
    <property type="entry name" value="6,7-DIMETHYL-8-RIBITYLLUMAZINE SYNTHASE"/>
    <property type="match status" value="1"/>
</dbReference>
<dbReference type="EC" id="2.5.1.78" evidence="3 9"/>
<dbReference type="Proteomes" id="UP000886101">
    <property type="component" value="Unassembled WGS sequence"/>
</dbReference>
<dbReference type="GO" id="GO:0000906">
    <property type="term" value="F:6,7-dimethyl-8-ribityllumazine synthase activity"/>
    <property type="evidence" value="ECO:0007669"/>
    <property type="project" value="UniProtKB-UniRule"/>
</dbReference>
<dbReference type="GO" id="GO:0009349">
    <property type="term" value="C:riboflavin synthase complex"/>
    <property type="evidence" value="ECO:0007669"/>
    <property type="project" value="UniProtKB-UniRule"/>
</dbReference>
<keyword evidence="5 9" id="KW-0808">Transferase</keyword>
<evidence type="ECO:0000256" key="8">
    <source>
        <dbReference type="ARBA" id="ARBA00072606"/>
    </source>
</evidence>
<feature type="binding site" evidence="9">
    <location>
        <begin position="88"/>
        <end position="89"/>
    </location>
    <ligand>
        <name>(2S)-2-hydroxy-3-oxobutyl phosphate</name>
        <dbReference type="ChEBI" id="CHEBI:58830"/>
    </ligand>
</feature>
<feature type="binding site" evidence="9">
    <location>
        <position position="116"/>
    </location>
    <ligand>
        <name>5-amino-6-(D-ribitylamino)uracil</name>
        <dbReference type="ChEBI" id="CHEBI:15934"/>
    </ligand>
</feature>
<dbReference type="InterPro" id="IPR002180">
    <property type="entry name" value="LS/RS"/>
</dbReference>
<evidence type="ECO:0000256" key="7">
    <source>
        <dbReference type="ARBA" id="ARBA00058151"/>
    </source>
</evidence>
<sequence length="156" mass="16642">MMAYQVLEGEFRGEGLRFGIVVGRFNSLISKKLLEGALDALSRHGVALDQVAVAWVPGSFEIPLVAKKMAASQKYDAVICLGAIIRGATPHFDYVAAEASKGIAQVMLETEVPISFGVLTCDTIEQAIERAGTKAGNKGFEAAMAALEMANLLRKL</sequence>
<comment type="caution">
    <text evidence="10">The sequence shown here is derived from an EMBL/GenBank/DDBJ whole genome shotgun (WGS) entry which is preliminary data.</text>
</comment>
<dbReference type="InterPro" id="IPR036467">
    <property type="entry name" value="LS/RS_sf"/>
</dbReference>
<reference evidence="10" key="1">
    <citation type="journal article" date="2020" name="mSystems">
        <title>Genome- and Community-Level Interaction Insights into Carbon Utilization and Element Cycling Functions of Hydrothermarchaeota in Hydrothermal Sediment.</title>
        <authorList>
            <person name="Zhou Z."/>
            <person name="Liu Y."/>
            <person name="Xu W."/>
            <person name="Pan J."/>
            <person name="Luo Z.H."/>
            <person name="Li M."/>
        </authorList>
    </citation>
    <scope>NUCLEOTIDE SEQUENCE [LARGE SCALE GENOMIC DNA]</scope>
    <source>
        <strain evidence="10">HyVt-533</strain>
    </source>
</reference>
<name>A0A7V5P1C2_9BACT</name>
<evidence type="ECO:0000256" key="9">
    <source>
        <dbReference type="HAMAP-Rule" id="MF_00178"/>
    </source>
</evidence>
<dbReference type="EMBL" id="DROK01000277">
    <property type="protein sequence ID" value="HHI98067.1"/>
    <property type="molecule type" value="Genomic_DNA"/>
</dbReference>
<evidence type="ECO:0000256" key="6">
    <source>
        <dbReference type="ARBA" id="ARBA00048785"/>
    </source>
</evidence>
<dbReference type="CDD" id="cd09209">
    <property type="entry name" value="Lumazine_synthase-I"/>
    <property type="match status" value="1"/>
</dbReference>
<feature type="binding site" evidence="9">
    <location>
        <position position="130"/>
    </location>
    <ligand>
        <name>(2S)-2-hydroxy-3-oxobutyl phosphate</name>
        <dbReference type="ChEBI" id="CHEBI:58830"/>
    </ligand>
</feature>
<evidence type="ECO:0000256" key="3">
    <source>
        <dbReference type="ARBA" id="ARBA00012664"/>
    </source>
</evidence>
<feature type="active site" description="Proton donor" evidence="9">
    <location>
        <position position="91"/>
    </location>
</feature>
<dbReference type="Pfam" id="PF00885">
    <property type="entry name" value="DMRL_synthase"/>
    <property type="match status" value="1"/>
</dbReference>
<gene>
    <name evidence="9" type="primary">ribH</name>
    <name evidence="10" type="ORF">ENJ96_09490</name>
</gene>
<dbReference type="GO" id="GO:0009231">
    <property type="term" value="P:riboflavin biosynthetic process"/>
    <property type="evidence" value="ECO:0007669"/>
    <property type="project" value="UniProtKB-UniRule"/>
</dbReference>
<dbReference type="AlphaFoldDB" id="A0A7V5P1C2"/>
<dbReference type="NCBIfam" id="NF000812">
    <property type="entry name" value="PRK00061.1-4"/>
    <property type="match status" value="1"/>
</dbReference>
<comment type="similarity">
    <text evidence="2 9">Belongs to the DMRL synthase family.</text>
</comment>
<dbReference type="UniPathway" id="UPA00275">
    <property type="reaction ID" value="UER00404"/>
</dbReference>